<organism evidence="1 2">
    <name type="scientific">Ramlibacter lithotrophicus</name>
    <dbReference type="NCBI Taxonomy" id="2606681"/>
    <lineage>
        <taxon>Bacteria</taxon>
        <taxon>Pseudomonadati</taxon>
        <taxon>Pseudomonadota</taxon>
        <taxon>Betaproteobacteria</taxon>
        <taxon>Burkholderiales</taxon>
        <taxon>Comamonadaceae</taxon>
        <taxon>Ramlibacter</taxon>
    </lineage>
</organism>
<keyword evidence="2" id="KW-1185">Reference proteome</keyword>
<dbReference type="EMBL" id="VTOX01000003">
    <property type="protein sequence ID" value="NKE66278.1"/>
    <property type="molecule type" value="Genomic_DNA"/>
</dbReference>
<evidence type="ECO:0000313" key="2">
    <source>
        <dbReference type="Proteomes" id="UP000521868"/>
    </source>
</evidence>
<accession>A0A7X6I6D7</accession>
<name>A0A7X6I6D7_9BURK</name>
<proteinExistence type="predicted"/>
<sequence length="222" mass="25313">MTIAPAKAIIHVVPTLHQYHAAAPGYGFDALTGVLDDLGPDVLVLELTERALRERRPQVVKQEYQHSVFPYLARRGIPAVAMEPDEALWEEFVTHGLEAEQRFRQAWPERHAAYERGVRELFDELLRSWDSPAAVNSARSDRVVEEKHARENDMFGPAYRDSWDRWNECFAQTIVRTAQAHPGRRVVAVAGFEHGYWLRRRLHELEAAGAAWTLAPRLSGEA</sequence>
<evidence type="ECO:0000313" key="1">
    <source>
        <dbReference type="EMBL" id="NKE66278.1"/>
    </source>
</evidence>
<reference evidence="1 2" key="1">
    <citation type="journal article" date="2020" name="Nature">
        <title>Bacterial chemolithoautotrophy via manganese oxidation.</title>
        <authorList>
            <person name="Yu H."/>
            <person name="Leadbetter J.R."/>
        </authorList>
    </citation>
    <scope>NUCLEOTIDE SEQUENCE [LARGE SCALE GENOMIC DNA]</scope>
    <source>
        <strain evidence="1 2">RBP-1</strain>
    </source>
</reference>
<protein>
    <submittedName>
        <fullName evidence="1">Uncharacterized protein</fullName>
    </submittedName>
</protein>
<gene>
    <name evidence="1" type="ORF">RAMLITH_10640</name>
</gene>
<dbReference type="RefSeq" id="WP_168107394.1">
    <property type="nucleotide sequence ID" value="NZ_VTOX01000003.1"/>
</dbReference>
<dbReference type="AlphaFoldDB" id="A0A7X6I6D7"/>
<dbReference type="Proteomes" id="UP000521868">
    <property type="component" value="Unassembled WGS sequence"/>
</dbReference>
<comment type="caution">
    <text evidence="1">The sequence shown here is derived from an EMBL/GenBank/DDBJ whole genome shotgun (WGS) entry which is preliminary data.</text>
</comment>